<proteinExistence type="predicted"/>
<keyword evidence="5" id="KW-1185">Reference proteome</keyword>
<feature type="region of interest" description="Disordered" evidence="2">
    <location>
        <begin position="155"/>
        <end position="179"/>
    </location>
</feature>
<evidence type="ECO:0000256" key="3">
    <source>
        <dbReference type="SAM" id="Phobius"/>
    </source>
</evidence>
<dbReference type="Proteomes" id="UP000248423">
    <property type="component" value="Unassembled WGS sequence"/>
</dbReference>
<keyword evidence="3" id="KW-0812">Transmembrane</keyword>
<dbReference type="AlphaFoldDB" id="A0A319EF44"/>
<gene>
    <name evidence="4" type="ORF">BO78DRAFT_416181</name>
</gene>
<keyword evidence="3" id="KW-1133">Transmembrane helix</keyword>
<dbReference type="OrthoDB" id="4491511at2759"/>
<evidence type="ECO:0000313" key="5">
    <source>
        <dbReference type="Proteomes" id="UP000248423"/>
    </source>
</evidence>
<feature type="compositionally biased region" description="Low complexity" evidence="2">
    <location>
        <begin position="166"/>
        <end position="177"/>
    </location>
</feature>
<keyword evidence="1" id="KW-0175">Coiled coil</keyword>
<feature type="region of interest" description="Disordered" evidence="2">
    <location>
        <begin position="509"/>
        <end position="538"/>
    </location>
</feature>
<keyword evidence="3" id="KW-0472">Membrane</keyword>
<feature type="region of interest" description="Disordered" evidence="2">
    <location>
        <begin position="229"/>
        <end position="317"/>
    </location>
</feature>
<reference evidence="4 5" key="1">
    <citation type="submission" date="2018-02" db="EMBL/GenBank/DDBJ databases">
        <title>The genomes of Aspergillus section Nigri reveals drivers in fungal speciation.</title>
        <authorList>
            <consortium name="DOE Joint Genome Institute"/>
            <person name="Vesth T.C."/>
            <person name="Nybo J."/>
            <person name="Theobald S."/>
            <person name="Brandl J."/>
            <person name="Frisvad J.C."/>
            <person name="Nielsen K.F."/>
            <person name="Lyhne E.K."/>
            <person name="Kogle M.E."/>
            <person name="Kuo A."/>
            <person name="Riley R."/>
            <person name="Clum A."/>
            <person name="Nolan M."/>
            <person name="Lipzen A."/>
            <person name="Salamov A."/>
            <person name="Henrissat B."/>
            <person name="Wiebenga A."/>
            <person name="De vries R.P."/>
            <person name="Grigoriev I.V."/>
            <person name="Mortensen U.H."/>
            <person name="Andersen M.R."/>
            <person name="Baker S.E."/>
        </authorList>
    </citation>
    <scope>NUCLEOTIDE SEQUENCE [LARGE SCALE GENOMIC DNA]</scope>
    <source>
        <strain evidence="4 5">CBS 121057</strain>
    </source>
</reference>
<evidence type="ECO:0000313" key="4">
    <source>
        <dbReference type="EMBL" id="PYI08882.1"/>
    </source>
</evidence>
<evidence type="ECO:0000256" key="1">
    <source>
        <dbReference type="SAM" id="Coils"/>
    </source>
</evidence>
<name>A0A319EF44_ASPSB</name>
<accession>A0A319EF44</accession>
<feature type="transmembrane region" description="Helical" evidence="3">
    <location>
        <begin position="7"/>
        <end position="29"/>
    </location>
</feature>
<feature type="compositionally biased region" description="Basic and acidic residues" evidence="2">
    <location>
        <begin position="523"/>
        <end position="532"/>
    </location>
</feature>
<protein>
    <submittedName>
        <fullName evidence="4">Uncharacterized protein</fullName>
    </submittedName>
</protein>
<evidence type="ECO:0000256" key="2">
    <source>
        <dbReference type="SAM" id="MobiDB-lite"/>
    </source>
</evidence>
<sequence length="550" mass="60671">MIKTKLLACAILGYSMSLWLLCVVCYSYLVSRACLRLVIGLGRFLGLDGFDSVFEALIVICDSVPPSWFLGIYSSIEAQVHDALKGWEYPPSLGRRIATRLFFRPPIITLSCPLPASSAPCVATDGECKRLEEHAADNPYFSLTSDGVRTIEVTGSETPDDELRSEANSSNGNSSAADTDFFGLEEQAGQEEVESDRKGEDLIDTDIESQADTEDGGVPLPVRLLAFADDKDDNSEHHGCNDYPTEPNETGELDSLPTPCSLGDSSCPVRNNMPEEAPIGNKEGPVSDNPSSEFDLPGTEKPPTPSTPSPRKTSFKHLATETNSMDFEETKAWIESAAATSLKLERLAESAWDETLAALAAGSEKAEAFTKAARAASQEMEALLKESAKAIDDLEQAKEAWIATSKVPTLEQLTDSLWEETLASIRASSEEAKAALRKAASTGDKPVEAHRSKDKPNKRRPKSNKPCHEPQKRNPDCTDPEKDFHDVCWEILKETNLVGVYMKDKMLREQLRKKHPKRRHRKEKSEKREKEPGYPVCCDTHRPIIEALEQ</sequence>
<feature type="compositionally biased region" description="Basic residues" evidence="2">
    <location>
        <begin position="511"/>
        <end position="522"/>
    </location>
</feature>
<dbReference type="VEuPathDB" id="FungiDB:BO78DRAFT_416181"/>
<feature type="compositionally biased region" description="Basic and acidic residues" evidence="2">
    <location>
        <begin position="445"/>
        <end position="455"/>
    </location>
</feature>
<organism evidence="4 5">
    <name type="scientific">Aspergillus sclerotiicarbonarius (strain CBS 121057 / IBT 28362)</name>
    <dbReference type="NCBI Taxonomy" id="1448318"/>
    <lineage>
        <taxon>Eukaryota</taxon>
        <taxon>Fungi</taxon>
        <taxon>Dikarya</taxon>
        <taxon>Ascomycota</taxon>
        <taxon>Pezizomycotina</taxon>
        <taxon>Eurotiomycetes</taxon>
        <taxon>Eurotiomycetidae</taxon>
        <taxon>Eurotiales</taxon>
        <taxon>Aspergillaceae</taxon>
        <taxon>Aspergillus</taxon>
        <taxon>Aspergillus subgen. Circumdati</taxon>
    </lineage>
</organism>
<feature type="coiled-coil region" evidence="1">
    <location>
        <begin position="366"/>
        <end position="400"/>
    </location>
</feature>
<dbReference type="EMBL" id="KZ826331">
    <property type="protein sequence ID" value="PYI08882.1"/>
    <property type="molecule type" value="Genomic_DNA"/>
</dbReference>
<feature type="compositionally biased region" description="Basic residues" evidence="2">
    <location>
        <begin position="456"/>
        <end position="465"/>
    </location>
</feature>
<feature type="compositionally biased region" description="Basic and acidic residues" evidence="2">
    <location>
        <begin position="466"/>
        <end position="481"/>
    </location>
</feature>
<feature type="region of interest" description="Disordered" evidence="2">
    <location>
        <begin position="429"/>
        <end position="481"/>
    </location>
</feature>